<dbReference type="Gene3D" id="3.40.50.300">
    <property type="entry name" value="P-loop containing nucleotide triphosphate hydrolases"/>
    <property type="match status" value="1"/>
</dbReference>
<protein>
    <recommendedName>
        <fullName evidence="2">AAA domain-containing protein</fullName>
    </recommendedName>
</protein>
<evidence type="ECO:0000313" key="1">
    <source>
        <dbReference type="EMBL" id="VEN73021.1"/>
    </source>
</evidence>
<name>A0A484HE88_9BACT</name>
<organism evidence="1">
    <name type="scientific">uncultured Desulfobacteraceae bacterium</name>
    <dbReference type="NCBI Taxonomy" id="218296"/>
    <lineage>
        <taxon>Bacteria</taxon>
        <taxon>Pseudomonadati</taxon>
        <taxon>Thermodesulfobacteriota</taxon>
        <taxon>Desulfobacteria</taxon>
        <taxon>Desulfobacterales</taxon>
        <taxon>Desulfobacteraceae</taxon>
        <taxon>environmental samples</taxon>
    </lineage>
</organism>
<dbReference type="InterPro" id="IPR027417">
    <property type="entry name" value="P-loop_NTPase"/>
</dbReference>
<sequence length="138" mass="15961">MRKFSSYGPIDPDLHYYAPRTDLIDHGALELMGENPEKGGHYITVWGPRQTGKSWAFREVLFRLRRDKKFDAVKINLETIKMEKDIGRILMYIAEGLAYDLDKKSGGADTPEEFEKLFLKEALDKPLILIMEKPTAWN</sequence>
<dbReference type="SUPFAM" id="SSF52540">
    <property type="entry name" value="P-loop containing nucleoside triphosphate hydrolases"/>
    <property type="match status" value="1"/>
</dbReference>
<dbReference type="AlphaFoldDB" id="A0A484HE88"/>
<proteinExistence type="predicted"/>
<reference evidence="1" key="1">
    <citation type="submission" date="2019-01" db="EMBL/GenBank/DDBJ databases">
        <authorList>
            <consortium name="Genoscope - CEA"/>
            <person name="William W."/>
        </authorList>
    </citation>
    <scope>NUCLEOTIDE SEQUENCE</scope>
    <source>
        <strain evidence="1">CR-1</strain>
    </source>
</reference>
<evidence type="ECO:0008006" key="2">
    <source>
        <dbReference type="Google" id="ProtNLM"/>
    </source>
</evidence>
<gene>
    <name evidence="1" type="ORF">EPICR_100067</name>
</gene>
<dbReference type="EMBL" id="CAACVI010000002">
    <property type="protein sequence ID" value="VEN73021.1"/>
    <property type="molecule type" value="Genomic_DNA"/>
</dbReference>
<accession>A0A484HE88</accession>